<evidence type="ECO:0000259" key="6">
    <source>
        <dbReference type="PROSITE" id="PS50943"/>
    </source>
</evidence>
<keyword evidence="8" id="KW-1185">Reference proteome</keyword>
<dbReference type="Pfam" id="PF00872">
    <property type="entry name" value="Transposase_mut"/>
    <property type="match status" value="1"/>
</dbReference>
<dbReference type="GO" id="GO:0004803">
    <property type="term" value="F:transposase activity"/>
    <property type="evidence" value="ECO:0007669"/>
    <property type="project" value="InterPro"/>
</dbReference>
<evidence type="ECO:0000256" key="1">
    <source>
        <dbReference type="ARBA" id="ARBA00002190"/>
    </source>
</evidence>
<name>A0A074JJX2_9RHOB</name>
<evidence type="ECO:0000256" key="3">
    <source>
        <dbReference type="ARBA" id="ARBA00022578"/>
    </source>
</evidence>
<sequence>MLDLRWAWLPSSDSPVGTLRECRKSLGISQAEMARRVGCSRLTIINLEKTFVGRVPTLLKMLAGLRICKPLQTNADDHNGLRATASRLFDATHQRCRVHWMRNALAHAPAKQFTAVAAMLKTIFAQDSKTDAEAQWDRQIGRVAAVVDTDEGTLRY</sequence>
<dbReference type="InterPro" id="IPR001207">
    <property type="entry name" value="Transposase_mutator"/>
</dbReference>
<dbReference type="Proteomes" id="UP000027471">
    <property type="component" value="Unassembled WGS sequence"/>
</dbReference>
<keyword evidence="3" id="KW-0815">Transposition</keyword>
<comment type="caution">
    <text evidence="7">The sequence shown here is derived from an EMBL/GenBank/DDBJ whole genome shotgun (WGS) entry which is preliminary data.</text>
</comment>
<evidence type="ECO:0000313" key="8">
    <source>
        <dbReference type="Proteomes" id="UP000027471"/>
    </source>
</evidence>
<organism evidence="7 8">
    <name type="scientific">Thioclava indica</name>
    <dbReference type="NCBI Taxonomy" id="1353528"/>
    <lineage>
        <taxon>Bacteria</taxon>
        <taxon>Pseudomonadati</taxon>
        <taxon>Pseudomonadota</taxon>
        <taxon>Alphaproteobacteria</taxon>
        <taxon>Rhodobacterales</taxon>
        <taxon>Paracoccaceae</taxon>
        <taxon>Thioclava</taxon>
    </lineage>
</organism>
<gene>
    <name evidence="7" type="ORF">DT23_17595</name>
</gene>
<comment type="function">
    <text evidence="1">Required for the transposition of the insertion element.</text>
</comment>
<evidence type="ECO:0000256" key="5">
    <source>
        <dbReference type="ARBA" id="ARBA00023172"/>
    </source>
</evidence>
<feature type="domain" description="HTH cro/C1-type" evidence="6">
    <location>
        <begin position="19"/>
        <end position="49"/>
    </location>
</feature>
<comment type="similarity">
    <text evidence="2">Belongs to the transposase mutator family.</text>
</comment>
<dbReference type="eggNOG" id="COG3328">
    <property type="taxonomic scope" value="Bacteria"/>
</dbReference>
<keyword evidence="4" id="KW-0238">DNA-binding</keyword>
<dbReference type="InterPro" id="IPR010982">
    <property type="entry name" value="Lambda_DNA-bd_dom_sf"/>
</dbReference>
<protein>
    <recommendedName>
        <fullName evidence="6">HTH cro/C1-type domain-containing protein</fullName>
    </recommendedName>
</protein>
<dbReference type="CDD" id="cd00093">
    <property type="entry name" value="HTH_XRE"/>
    <property type="match status" value="1"/>
</dbReference>
<dbReference type="AlphaFoldDB" id="A0A074JJX2"/>
<dbReference type="PROSITE" id="PS50943">
    <property type="entry name" value="HTH_CROC1"/>
    <property type="match status" value="1"/>
</dbReference>
<reference evidence="7 8" key="1">
    <citation type="journal article" date="2015" name="Antonie Van Leeuwenhoek">
        <title>Thioclava indica sp. nov., isolated from surface seawater of the Indian Ocean.</title>
        <authorList>
            <person name="Liu Y."/>
            <person name="Lai Q."/>
            <person name="Du J."/>
            <person name="Xu H."/>
            <person name="Jiang L."/>
            <person name="Shao Z."/>
        </authorList>
    </citation>
    <scope>NUCLEOTIDE SEQUENCE [LARGE SCALE GENOMIC DNA]</scope>
    <source>
        <strain evidence="7 8">DT23-4</strain>
    </source>
</reference>
<keyword evidence="5" id="KW-0233">DNA recombination</keyword>
<evidence type="ECO:0000256" key="2">
    <source>
        <dbReference type="ARBA" id="ARBA00010961"/>
    </source>
</evidence>
<accession>A0A074JJX2</accession>
<dbReference type="STRING" id="1353528.DT23_17595"/>
<dbReference type="GO" id="GO:0003677">
    <property type="term" value="F:DNA binding"/>
    <property type="evidence" value="ECO:0007669"/>
    <property type="project" value="UniProtKB-KW"/>
</dbReference>
<dbReference type="OrthoDB" id="165209at2"/>
<evidence type="ECO:0000256" key="4">
    <source>
        <dbReference type="ARBA" id="ARBA00023125"/>
    </source>
</evidence>
<dbReference type="SMART" id="SM00530">
    <property type="entry name" value="HTH_XRE"/>
    <property type="match status" value="1"/>
</dbReference>
<dbReference type="EMBL" id="AUNB01000047">
    <property type="protein sequence ID" value="KEO56794.1"/>
    <property type="molecule type" value="Genomic_DNA"/>
</dbReference>
<dbReference type="Pfam" id="PF01381">
    <property type="entry name" value="HTH_3"/>
    <property type="match status" value="1"/>
</dbReference>
<dbReference type="InterPro" id="IPR001387">
    <property type="entry name" value="Cro/C1-type_HTH"/>
</dbReference>
<dbReference type="Gene3D" id="1.10.260.40">
    <property type="entry name" value="lambda repressor-like DNA-binding domains"/>
    <property type="match status" value="1"/>
</dbReference>
<dbReference type="SUPFAM" id="SSF47413">
    <property type="entry name" value="lambda repressor-like DNA-binding domains"/>
    <property type="match status" value="1"/>
</dbReference>
<dbReference type="GO" id="GO:0006313">
    <property type="term" value="P:DNA transposition"/>
    <property type="evidence" value="ECO:0007669"/>
    <property type="project" value="InterPro"/>
</dbReference>
<evidence type="ECO:0000313" key="7">
    <source>
        <dbReference type="EMBL" id="KEO56794.1"/>
    </source>
</evidence>
<proteinExistence type="inferred from homology"/>